<reference evidence="2 4" key="2">
    <citation type="journal article" date="2019" name="Microbiome">
        <title>Annotated bacterial chromosomes from frame-shift-corrected long-read metagenomic data.</title>
        <authorList>
            <person name="Arumugam K."/>
            <person name="Bagci C."/>
            <person name="Bessarab I."/>
            <person name="Beier S."/>
            <person name="Buchfink B."/>
            <person name="Gorska A."/>
            <person name="Qiu G."/>
            <person name="Huson D.H."/>
            <person name="Williams R.B.H."/>
        </authorList>
    </citation>
    <scope>NUCLEOTIDE SEQUENCE [LARGE SCALE GENOMIC DNA]</scope>
    <source>
        <strain evidence="2">SSA1</strain>
    </source>
</reference>
<evidence type="ECO:0000313" key="4">
    <source>
        <dbReference type="Proteomes" id="UP000509684"/>
    </source>
</evidence>
<dbReference type="AlphaFoldDB" id="A0A080M184"/>
<sequence>MDAEWVLATLTDALETLESAIEEVEADPDAIAELLPAAIPAVYAKLNYAWNSRILGAAALDQVDHDELIAFPKDLPF</sequence>
<dbReference type="Proteomes" id="UP000021315">
    <property type="component" value="Unassembled WGS sequence"/>
</dbReference>
<keyword evidence="3" id="KW-1185">Reference proteome</keyword>
<dbReference type="EMBL" id="CP058708">
    <property type="protein sequence ID" value="QLH50356.1"/>
    <property type="molecule type" value="Genomic_DNA"/>
</dbReference>
<accession>A0A080M184</accession>
<accession>A0A7D5S8I2</accession>
<reference evidence="2" key="3">
    <citation type="submission" date="2020-06" db="EMBL/GenBank/DDBJ databases">
        <authorList>
            <person name="Arumugam K."/>
            <person name="Besarab I."/>
            <person name="Haryono M."/>
            <person name="Bagci C."/>
            <person name="Beier S."/>
            <person name="Buchfink B."/>
            <person name="Gorska A."/>
            <person name="Qiu G."/>
            <person name="Huson D.H."/>
            <person name="Williams R.B."/>
        </authorList>
    </citation>
    <scope>NUCLEOTIDE SEQUENCE</scope>
    <source>
        <strain evidence="2">SSA1</strain>
    </source>
</reference>
<dbReference type="Proteomes" id="UP000509684">
    <property type="component" value="Chromosome"/>
</dbReference>
<name>A0A080M184_9PROT</name>
<dbReference type="STRING" id="1453999.AW06_004000"/>
<protein>
    <submittedName>
        <fullName evidence="1">Uncharacterized protein</fullName>
    </submittedName>
</protein>
<evidence type="ECO:0000313" key="3">
    <source>
        <dbReference type="Proteomes" id="UP000021315"/>
    </source>
</evidence>
<proteinExistence type="predicted"/>
<dbReference type="RefSeq" id="WP_046535285.1">
    <property type="nucleotide sequence ID" value="NZ_JDST02000110.1"/>
</dbReference>
<gene>
    <name evidence="1" type="ORF">AW06_004000</name>
    <name evidence="2" type="ORF">HWD57_11590</name>
</gene>
<evidence type="ECO:0000313" key="2">
    <source>
        <dbReference type="EMBL" id="QLH50356.1"/>
    </source>
</evidence>
<evidence type="ECO:0000313" key="1">
    <source>
        <dbReference type="EMBL" id="KFB74993.1"/>
    </source>
</evidence>
<dbReference type="EMBL" id="JDST02000110">
    <property type="protein sequence ID" value="KFB74993.1"/>
    <property type="molecule type" value="Genomic_DNA"/>
</dbReference>
<organism evidence="1 3">
    <name type="scientific">Candidatus Accumulibacter cognatus</name>
    <dbReference type="NCBI Taxonomy" id="2954383"/>
    <lineage>
        <taxon>Bacteria</taxon>
        <taxon>Pseudomonadati</taxon>
        <taxon>Pseudomonadota</taxon>
        <taxon>Betaproteobacteria</taxon>
        <taxon>Candidatus Accumulibacter</taxon>
    </lineage>
</organism>
<reference evidence="1 3" key="1">
    <citation type="submission" date="2014-02" db="EMBL/GenBank/DDBJ databases">
        <title>Expanding our view of genomic diversity in Candidatus Accumulibacter clades.</title>
        <authorList>
            <person name="Skennerton C.T."/>
            <person name="Barr J.J."/>
            <person name="Slater F.R."/>
            <person name="Bond P.L."/>
            <person name="Tyson G.W."/>
        </authorList>
    </citation>
    <scope>NUCLEOTIDE SEQUENCE [LARGE SCALE GENOMIC DNA]</scope>
    <source>
        <strain evidence="3">SK-02</strain>
    </source>
</reference>
<dbReference type="KEGG" id="acog:HWD57_11590"/>